<dbReference type="Proteomes" id="UP000072741">
    <property type="component" value="Unassembled WGS sequence"/>
</dbReference>
<accession>A0A147GT11</accession>
<sequence>MCGEGSTQTGFSGNCAAGFKAVSDDAVINAMAEEVYRQNCKINPDEASQALYKAAAAKYGTDQSGDLPGNRTVSLGPEKFDTSDALGTGGGACLPDKTVVVMDRSITIPFGGICPYLGYLGNVLLAVSFLLAARIVMRG</sequence>
<protein>
    <recommendedName>
        <fullName evidence="4">TspB protein</fullName>
    </recommendedName>
</protein>
<keyword evidence="3" id="KW-1185">Reference proteome</keyword>
<dbReference type="NCBIfam" id="NF041109">
    <property type="entry name" value="VF_TspB_C_term"/>
    <property type="match status" value="1"/>
</dbReference>
<proteinExistence type="predicted"/>
<feature type="transmembrane region" description="Helical" evidence="1">
    <location>
        <begin position="116"/>
        <end position="137"/>
    </location>
</feature>
<evidence type="ECO:0000313" key="3">
    <source>
        <dbReference type="Proteomes" id="UP000072741"/>
    </source>
</evidence>
<evidence type="ECO:0000313" key="2">
    <source>
        <dbReference type="EMBL" id="KTT20395.1"/>
    </source>
</evidence>
<reference evidence="2 3" key="1">
    <citation type="journal article" date="2016" name="Front. Microbiol.">
        <title>Genomic Resource of Rice Seed Associated Bacteria.</title>
        <authorList>
            <person name="Midha S."/>
            <person name="Bansal K."/>
            <person name="Sharma S."/>
            <person name="Kumar N."/>
            <person name="Patil P.P."/>
            <person name="Chaudhry V."/>
            <person name="Patil P.B."/>
        </authorList>
    </citation>
    <scope>NUCLEOTIDE SEQUENCE [LARGE SCALE GENOMIC DNA]</scope>
    <source>
        <strain evidence="2 3">NS331</strain>
    </source>
</reference>
<keyword evidence="1" id="KW-0472">Membrane</keyword>
<evidence type="ECO:0000256" key="1">
    <source>
        <dbReference type="SAM" id="Phobius"/>
    </source>
</evidence>
<dbReference type="AlphaFoldDB" id="A0A147GT11"/>
<dbReference type="EMBL" id="LDSL01000084">
    <property type="protein sequence ID" value="KTT20395.1"/>
    <property type="molecule type" value="Genomic_DNA"/>
</dbReference>
<keyword evidence="1" id="KW-0812">Transmembrane</keyword>
<keyword evidence="1" id="KW-1133">Transmembrane helix</keyword>
<comment type="caution">
    <text evidence="2">The sequence shown here is derived from an EMBL/GenBank/DDBJ whole genome shotgun (WGS) entry which is preliminary data.</text>
</comment>
<evidence type="ECO:0008006" key="4">
    <source>
        <dbReference type="Google" id="ProtNLM"/>
    </source>
</evidence>
<organism evidence="2 3">
    <name type="scientific">Pseudacidovorax intermedius</name>
    <dbReference type="NCBI Taxonomy" id="433924"/>
    <lineage>
        <taxon>Bacteria</taxon>
        <taxon>Pseudomonadati</taxon>
        <taxon>Pseudomonadota</taxon>
        <taxon>Betaproteobacteria</taxon>
        <taxon>Burkholderiales</taxon>
        <taxon>Comamonadaceae</taxon>
        <taxon>Pseudacidovorax</taxon>
    </lineage>
</organism>
<name>A0A147GT11_9BURK</name>
<gene>
    <name evidence="2" type="ORF">NS331_13945</name>
</gene>